<gene>
    <name evidence="9" type="ORF">HW555_006847</name>
</gene>
<reference evidence="9" key="1">
    <citation type="submission" date="2020-08" db="EMBL/GenBank/DDBJ databases">
        <title>Spodoptera exigua strain:BAW_Kor-Di-RS1 Genome sequencing and assembly.</title>
        <authorList>
            <person name="Kim J."/>
            <person name="Nam H.Y."/>
            <person name="Kwon M."/>
            <person name="Choi J.H."/>
            <person name="Cho S.R."/>
            <person name="Kim G.-H."/>
        </authorList>
    </citation>
    <scope>NUCLEOTIDE SEQUENCE</scope>
    <source>
        <strain evidence="9">BAW_Kor-Di-RS1</strain>
        <tissue evidence="9">Whole-body</tissue>
    </source>
</reference>
<dbReference type="GO" id="GO:0005737">
    <property type="term" value="C:cytoplasm"/>
    <property type="evidence" value="ECO:0007669"/>
    <property type="project" value="TreeGrafter"/>
</dbReference>
<keyword evidence="10" id="KW-1185">Reference proteome</keyword>
<dbReference type="Proteomes" id="UP000648187">
    <property type="component" value="Unassembled WGS sequence"/>
</dbReference>
<proteinExistence type="inferred from homology"/>
<dbReference type="PANTHER" id="PTHR13058:SF19">
    <property type="entry name" value="LD40940P"/>
    <property type="match status" value="1"/>
</dbReference>
<evidence type="ECO:0000256" key="5">
    <source>
        <dbReference type="ARBA" id="ARBA00022839"/>
    </source>
</evidence>
<comment type="similarity">
    <text evidence="7">Belongs to the exonuclease superfamily. TREX family.</text>
</comment>
<dbReference type="InterPro" id="IPR040393">
    <property type="entry name" value="TREX1/2"/>
</dbReference>
<dbReference type="GO" id="GO:0008296">
    <property type="term" value="F:3'-5'-DNA exonuclease activity"/>
    <property type="evidence" value="ECO:0007669"/>
    <property type="project" value="TreeGrafter"/>
</dbReference>
<dbReference type="InterPro" id="IPR013520">
    <property type="entry name" value="Ribonucl_H"/>
</dbReference>
<keyword evidence="2" id="KW-0540">Nuclease</keyword>
<dbReference type="SUPFAM" id="SSF53098">
    <property type="entry name" value="Ribonuclease H-like"/>
    <property type="match status" value="1"/>
</dbReference>
<accession>A0A835GH54</accession>
<dbReference type="InterPro" id="IPR036397">
    <property type="entry name" value="RNaseH_sf"/>
</dbReference>
<organism evidence="9 10">
    <name type="scientific">Spodoptera exigua</name>
    <name type="common">Beet armyworm</name>
    <name type="synonym">Noctua fulgens</name>
    <dbReference type="NCBI Taxonomy" id="7107"/>
    <lineage>
        <taxon>Eukaryota</taxon>
        <taxon>Metazoa</taxon>
        <taxon>Ecdysozoa</taxon>
        <taxon>Arthropoda</taxon>
        <taxon>Hexapoda</taxon>
        <taxon>Insecta</taxon>
        <taxon>Pterygota</taxon>
        <taxon>Neoptera</taxon>
        <taxon>Endopterygota</taxon>
        <taxon>Lepidoptera</taxon>
        <taxon>Glossata</taxon>
        <taxon>Ditrysia</taxon>
        <taxon>Noctuoidea</taxon>
        <taxon>Noctuidae</taxon>
        <taxon>Amphipyrinae</taxon>
        <taxon>Spodoptera</taxon>
    </lineage>
</organism>
<dbReference type="InterPro" id="IPR012337">
    <property type="entry name" value="RNaseH-like_sf"/>
</dbReference>
<dbReference type="GO" id="GO:0003676">
    <property type="term" value="F:nucleic acid binding"/>
    <property type="evidence" value="ECO:0007669"/>
    <property type="project" value="InterPro"/>
</dbReference>
<dbReference type="EMBL" id="JACKWZ010000109">
    <property type="protein sequence ID" value="KAF9415528.1"/>
    <property type="molecule type" value="Genomic_DNA"/>
</dbReference>
<keyword evidence="4" id="KW-0378">Hydrolase</keyword>
<keyword evidence="3" id="KW-0479">Metal-binding</keyword>
<evidence type="ECO:0000313" key="10">
    <source>
        <dbReference type="Proteomes" id="UP000648187"/>
    </source>
</evidence>
<evidence type="ECO:0000259" key="8">
    <source>
        <dbReference type="SMART" id="SM00479"/>
    </source>
</evidence>
<evidence type="ECO:0000256" key="2">
    <source>
        <dbReference type="ARBA" id="ARBA00022722"/>
    </source>
</evidence>
<sequence>MASSKSKLIKTYVFFDLETTGLIDIKEDVMPSITELSMVAVDRIHFLNTPPYDVPRVQNRLLLCFNPEKKMSVESVELSRLNNALLETLSPFDKNSCDLIKLFISRLPKPVCLIAHNGLTFHFPILQHFMKLNAVELDADVMCTDSLYAFYDIFGMGHVKQTKTFNELIRLKYYQFEYKVKSEYKPSQPFKLQHIYAREVQWPLYDSSKSQCQTLQVLKIALKKAEKVIEWIDANHCKFSEVIVGENNQ</sequence>
<keyword evidence="6" id="KW-0460">Magnesium</keyword>
<evidence type="ECO:0000256" key="6">
    <source>
        <dbReference type="ARBA" id="ARBA00022842"/>
    </source>
</evidence>
<evidence type="ECO:0000256" key="1">
    <source>
        <dbReference type="ARBA" id="ARBA00001946"/>
    </source>
</evidence>
<dbReference type="SMART" id="SM00479">
    <property type="entry name" value="EXOIII"/>
    <property type="match status" value="1"/>
</dbReference>
<evidence type="ECO:0000256" key="4">
    <source>
        <dbReference type="ARBA" id="ARBA00022801"/>
    </source>
</evidence>
<dbReference type="AlphaFoldDB" id="A0A835GH54"/>
<name>A0A835GH54_SPOEX</name>
<dbReference type="Gene3D" id="3.30.420.10">
    <property type="entry name" value="Ribonuclease H-like superfamily/Ribonuclease H"/>
    <property type="match status" value="1"/>
</dbReference>
<evidence type="ECO:0000256" key="7">
    <source>
        <dbReference type="ARBA" id="ARBA00025769"/>
    </source>
</evidence>
<dbReference type="GO" id="GO:0006308">
    <property type="term" value="P:DNA catabolic process"/>
    <property type="evidence" value="ECO:0007669"/>
    <property type="project" value="TreeGrafter"/>
</dbReference>
<comment type="cofactor">
    <cofactor evidence="1">
        <name>Mg(2+)</name>
        <dbReference type="ChEBI" id="CHEBI:18420"/>
    </cofactor>
</comment>
<comment type="caution">
    <text evidence="9">The sequence shown here is derived from an EMBL/GenBank/DDBJ whole genome shotgun (WGS) entry which is preliminary data.</text>
</comment>
<feature type="domain" description="Exonuclease" evidence="8">
    <location>
        <begin position="11"/>
        <end position="209"/>
    </location>
</feature>
<protein>
    <recommendedName>
        <fullName evidence="8">Exonuclease domain-containing protein</fullName>
    </recommendedName>
</protein>
<keyword evidence="5" id="KW-0269">Exonuclease</keyword>
<evidence type="ECO:0000256" key="3">
    <source>
        <dbReference type="ARBA" id="ARBA00022723"/>
    </source>
</evidence>
<dbReference type="PANTHER" id="PTHR13058">
    <property type="entry name" value="THREE PRIME REPAIR EXONUCLEASE 1, 2"/>
    <property type="match status" value="1"/>
</dbReference>
<dbReference type="GO" id="GO:0046872">
    <property type="term" value="F:metal ion binding"/>
    <property type="evidence" value="ECO:0007669"/>
    <property type="project" value="UniProtKB-KW"/>
</dbReference>
<evidence type="ECO:0000313" key="9">
    <source>
        <dbReference type="EMBL" id="KAF9415528.1"/>
    </source>
</evidence>